<dbReference type="InterPro" id="IPR010982">
    <property type="entry name" value="Lambda_DNA-bd_dom_sf"/>
</dbReference>
<name>A0ABP8WKU0_9PSEU</name>
<accession>A0ABP8WKU0</accession>
<keyword evidence="4" id="KW-1185">Reference proteome</keyword>
<sequence length="185" mass="20954">MSDASEPRPDQPAPTEDPQHRPPPGPLDVSGLVRSVRRRADLSQRELAQKAGVAVSTVGRIEAGRLVPTVAALERLLAVAGLALVAVDERYVLVEPQRDVPRDGMLDGGGRRYPAHLDVIVQPRSGEWWGDKYGLARPPETYHRSRAYRDNQRYRSQWETRVQQFRTARRPLTAEEWLRRHPEEG</sequence>
<evidence type="ECO:0000313" key="4">
    <source>
        <dbReference type="Proteomes" id="UP001500325"/>
    </source>
</evidence>
<feature type="domain" description="HTH cro/C1-type" evidence="2">
    <location>
        <begin position="33"/>
        <end position="87"/>
    </location>
</feature>
<dbReference type="Pfam" id="PF13560">
    <property type="entry name" value="HTH_31"/>
    <property type="match status" value="1"/>
</dbReference>
<comment type="caution">
    <text evidence="3">The sequence shown here is derived from an EMBL/GenBank/DDBJ whole genome shotgun (WGS) entry which is preliminary data.</text>
</comment>
<dbReference type="EMBL" id="BAABIC010000008">
    <property type="protein sequence ID" value="GAA4690291.1"/>
    <property type="molecule type" value="Genomic_DNA"/>
</dbReference>
<evidence type="ECO:0000259" key="2">
    <source>
        <dbReference type="PROSITE" id="PS50943"/>
    </source>
</evidence>
<evidence type="ECO:0000313" key="3">
    <source>
        <dbReference type="EMBL" id="GAA4690291.1"/>
    </source>
</evidence>
<proteinExistence type="predicted"/>
<dbReference type="InterPro" id="IPR001387">
    <property type="entry name" value="Cro/C1-type_HTH"/>
</dbReference>
<protein>
    <recommendedName>
        <fullName evidence="2">HTH cro/C1-type domain-containing protein</fullName>
    </recommendedName>
</protein>
<organism evidence="3 4">
    <name type="scientific">Pseudonocardia yuanmonensis</name>
    <dbReference type="NCBI Taxonomy" id="1095914"/>
    <lineage>
        <taxon>Bacteria</taxon>
        <taxon>Bacillati</taxon>
        <taxon>Actinomycetota</taxon>
        <taxon>Actinomycetes</taxon>
        <taxon>Pseudonocardiales</taxon>
        <taxon>Pseudonocardiaceae</taxon>
        <taxon>Pseudonocardia</taxon>
    </lineage>
</organism>
<dbReference type="PROSITE" id="PS50943">
    <property type="entry name" value="HTH_CROC1"/>
    <property type="match status" value="1"/>
</dbReference>
<dbReference type="Proteomes" id="UP001500325">
    <property type="component" value="Unassembled WGS sequence"/>
</dbReference>
<evidence type="ECO:0000256" key="1">
    <source>
        <dbReference type="SAM" id="MobiDB-lite"/>
    </source>
</evidence>
<reference evidence="4" key="1">
    <citation type="journal article" date="2019" name="Int. J. Syst. Evol. Microbiol.">
        <title>The Global Catalogue of Microorganisms (GCM) 10K type strain sequencing project: providing services to taxonomists for standard genome sequencing and annotation.</title>
        <authorList>
            <consortium name="The Broad Institute Genomics Platform"/>
            <consortium name="The Broad Institute Genome Sequencing Center for Infectious Disease"/>
            <person name="Wu L."/>
            <person name="Ma J."/>
        </authorList>
    </citation>
    <scope>NUCLEOTIDE SEQUENCE [LARGE SCALE GENOMIC DNA]</scope>
    <source>
        <strain evidence="4">JCM 18055</strain>
    </source>
</reference>
<dbReference type="SMART" id="SM00530">
    <property type="entry name" value="HTH_XRE"/>
    <property type="match status" value="1"/>
</dbReference>
<dbReference type="Gene3D" id="1.10.260.40">
    <property type="entry name" value="lambda repressor-like DNA-binding domains"/>
    <property type="match status" value="1"/>
</dbReference>
<dbReference type="SUPFAM" id="SSF47413">
    <property type="entry name" value="lambda repressor-like DNA-binding domains"/>
    <property type="match status" value="1"/>
</dbReference>
<feature type="region of interest" description="Disordered" evidence="1">
    <location>
        <begin position="1"/>
        <end position="32"/>
    </location>
</feature>
<dbReference type="RefSeq" id="WP_345380960.1">
    <property type="nucleotide sequence ID" value="NZ_BAABIC010000008.1"/>
</dbReference>
<dbReference type="CDD" id="cd00093">
    <property type="entry name" value="HTH_XRE"/>
    <property type="match status" value="1"/>
</dbReference>
<gene>
    <name evidence="3" type="ORF">GCM10023215_28640</name>
</gene>